<dbReference type="PROSITE" id="PS50110">
    <property type="entry name" value="RESPONSE_REGULATORY"/>
    <property type="match status" value="1"/>
</dbReference>
<dbReference type="GO" id="GO:0003700">
    <property type="term" value="F:DNA-binding transcription factor activity"/>
    <property type="evidence" value="ECO:0007669"/>
    <property type="project" value="InterPro"/>
</dbReference>
<dbReference type="GO" id="GO:0005737">
    <property type="term" value="C:cytoplasm"/>
    <property type="evidence" value="ECO:0007669"/>
    <property type="project" value="UniProtKB-SubCell"/>
</dbReference>
<dbReference type="eggNOG" id="COG4753">
    <property type="taxonomic scope" value="Bacteria"/>
</dbReference>
<evidence type="ECO:0000256" key="7">
    <source>
        <dbReference type="ARBA" id="ARBA00023125"/>
    </source>
</evidence>
<evidence type="ECO:0000256" key="2">
    <source>
        <dbReference type="ARBA" id="ARBA00018672"/>
    </source>
</evidence>
<evidence type="ECO:0000256" key="5">
    <source>
        <dbReference type="ARBA" id="ARBA00023012"/>
    </source>
</evidence>
<dbReference type="InterPro" id="IPR009057">
    <property type="entry name" value="Homeodomain-like_sf"/>
</dbReference>
<keyword evidence="5" id="KW-0902">Two-component regulatory system</keyword>
<dbReference type="InterPro" id="IPR001789">
    <property type="entry name" value="Sig_transdc_resp-reg_receiver"/>
</dbReference>
<evidence type="ECO:0000256" key="9">
    <source>
        <dbReference type="ARBA" id="ARBA00024867"/>
    </source>
</evidence>
<dbReference type="PANTHER" id="PTHR42713">
    <property type="entry name" value="HISTIDINE KINASE-RELATED"/>
    <property type="match status" value="1"/>
</dbReference>
<feature type="modified residue" description="4-aspartylphosphate" evidence="10">
    <location>
        <position position="55"/>
    </location>
</feature>
<dbReference type="SMART" id="SM00448">
    <property type="entry name" value="REC"/>
    <property type="match status" value="1"/>
</dbReference>
<dbReference type="GO" id="GO:0000160">
    <property type="term" value="P:phosphorelay signal transduction system"/>
    <property type="evidence" value="ECO:0007669"/>
    <property type="project" value="UniProtKB-KW"/>
</dbReference>
<dbReference type="SUPFAM" id="SSF52172">
    <property type="entry name" value="CheY-like"/>
    <property type="match status" value="1"/>
</dbReference>
<dbReference type="InterPro" id="IPR020449">
    <property type="entry name" value="Tscrpt_reg_AraC-type_HTH"/>
</dbReference>
<keyword evidence="3" id="KW-0963">Cytoplasm</keyword>
<comment type="function">
    <text evidence="9">May play the central regulatory role in sporulation. It may be an element of the effector pathway responsible for the activation of sporulation genes in response to nutritional stress. Spo0A may act in concert with spo0H (a sigma factor) to control the expression of some genes that are critical to the sporulation process.</text>
</comment>
<dbReference type="InterPro" id="IPR051552">
    <property type="entry name" value="HptR"/>
</dbReference>
<keyword evidence="4 10" id="KW-0597">Phosphoprotein</keyword>
<evidence type="ECO:0000259" key="12">
    <source>
        <dbReference type="PROSITE" id="PS50110"/>
    </source>
</evidence>
<dbReference type="InterPro" id="IPR018060">
    <property type="entry name" value="HTH_AraC"/>
</dbReference>
<dbReference type="KEGG" id="cce:Ccel_0995"/>
<evidence type="ECO:0000313" key="14">
    <source>
        <dbReference type="Proteomes" id="UP000001349"/>
    </source>
</evidence>
<evidence type="ECO:0000256" key="1">
    <source>
        <dbReference type="ARBA" id="ARBA00004496"/>
    </source>
</evidence>
<dbReference type="STRING" id="394503.Ccel_0995"/>
<dbReference type="RefSeq" id="WP_015924514.1">
    <property type="nucleotide sequence ID" value="NC_011898.1"/>
</dbReference>
<protein>
    <recommendedName>
        <fullName evidence="2">Stage 0 sporulation protein A homolog</fullName>
    </recommendedName>
</protein>
<dbReference type="PROSITE" id="PS01124">
    <property type="entry name" value="HTH_ARAC_FAMILY_2"/>
    <property type="match status" value="1"/>
</dbReference>
<dbReference type="eggNOG" id="COG2207">
    <property type="taxonomic scope" value="Bacteria"/>
</dbReference>
<reference evidence="13 14" key="1">
    <citation type="submission" date="2009-01" db="EMBL/GenBank/DDBJ databases">
        <title>Complete sequence of Clostridium cellulolyticum H10.</title>
        <authorList>
            <consortium name="US DOE Joint Genome Institute"/>
            <person name="Lucas S."/>
            <person name="Copeland A."/>
            <person name="Lapidus A."/>
            <person name="Glavina del Rio T."/>
            <person name="Dalin E."/>
            <person name="Tice H."/>
            <person name="Bruce D."/>
            <person name="Goodwin L."/>
            <person name="Pitluck S."/>
            <person name="Chertkov O."/>
            <person name="Saunders E."/>
            <person name="Brettin T."/>
            <person name="Detter J.C."/>
            <person name="Han C."/>
            <person name="Larimer F."/>
            <person name="Land M."/>
            <person name="Hauser L."/>
            <person name="Kyrpides N."/>
            <person name="Ivanova N."/>
            <person name="Zhou J."/>
            <person name="Richardson P."/>
        </authorList>
    </citation>
    <scope>NUCLEOTIDE SEQUENCE [LARGE SCALE GENOMIC DNA]</scope>
    <source>
        <strain evidence="14">ATCC 35319 / DSM 5812 / JCM 6584 / H10</strain>
    </source>
</reference>
<dbReference type="InterPro" id="IPR041522">
    <property type="entry name" value="CdaR_GGDEF"/>
</dbReference>
<dbReference type="Pfam" id="PF00072">
    <property type="entry name" value="Response_reg"/>
    <property type="match status" value="1"/>
</dbReference>
<dbReference type="SMART" id="SM00342">
    <property type="entry name" value="HTH_ARAC"/>
    <property type="match status" value="1"/>
</dbReference>
<feature type="domain" description="Response regulatory" evidence="12">
    <location>
        <begin position="3"/>
        <end position="120"/>
    </location>
</feature>
<dbReference type="SUPFAM" id="SSF46689">
    <property type="entry name" value="Homeodomain-like"/>
    <property type="match status" value="2"/>
</dbReference>
<dbReference type="InterPro" id="IPR011006">
    <property type="entry name" value="CheY-like_superfamily"/>
</dbReference>
<evidence type="ECO:0000256" key="8">
    <source>
        <dbReference type="ARBA" id="ARBA00023163"/>
    </source>
</evidence>
<feature type="domain" description="HTH araC/xylS-type" evidence="11">
    <location>
        <begin position="439"/>
        <end position="538"/>
    </location>
</feature>
<dbReference type="Gene3D" id="3.40.50.2300">
    <property type="match status" value="1"/>
</dbReference>
<proteinExistence type="predicted"/>
<dbReference type="Proteomes" id="UP000001349">
    <property type="component" value="Chromosome"/>
</dbReference>
<evidence type="ECO:0000256" key="10">
    <source>
        <dbReference type="PROSITE-ProRule" id="PRU00169"/>
    </source>
</evidence>
<evidence type="ECO:0000259" key="11">
    <source>
        <dbReference type="PROSITE" id="PS01124"/>
    </source>
</evidence>
<organism evidence="13 14">
    <name type="scientific">Ruminiclostridium cellulolyticum (strain ATCC 35319 / DSM 5812 / JCM 6584 / H10)</name>
    <name type="common">Clostridium cellulolyticum</name>
    <dbReference type="NCBI Taxonomy" id="394503"/>
    <lineage>
        <taxon>Bacteria</taxon>
        <taxon>Bacillati</taxon>
        <taxon>Bacillota</taxon>
        <taxon>Clostridia</taxon>
        <taxon>Eubacteriales</taxon>
        <taxon>Oscillospiraceae</taxon>
        <taxon>Ruminiclostridium</taxon>
    </lineage>
</organism>
<keyword evidence="8" id="KW-0804">Transcription</keyword>
<dbReference type="OrthoDB" id="9794370at2"/>
<dbReference type="AlphaFoldDB" id="B8I997"/>
<evidence type="ECO:0000256" key="6">
    <source>
        <dbReference type="ARBA" id="ARBA00023015"/>
    </source>
</evidence>
<keyword evidence="7" id="KW-0238">DNA-binding</keyword>
<dbReference type="PANTHER" id="PTHR42713:SF3">
    <property type="entry name" value="TRANSCRIPTIONAL REGULATORY PROTEIN HPTR"/>
    <property type="match status" value="1"/>
</dbReference>
<dbReference type="Pfam" id="PF12833">
    <property type="entry name" value="HTH_18"/>
    <property type="match status" value="1"/>
</dbReference>
<dbReference type="GO" id="GO:0043565">
    <property type="term" value="F:sequence-specific DNA binding"/>
    <property type="evidence" value="ECO:0007669"/>
    <property type="project" value="InterPro"/>
</dbReference>
<dbReference type="CDD" id="cd17536">
    <property type="entry name" value="REC_YesN-like"/>
    <property type="match status" value="1"/>
</dbReference>
<comment type="subcellular location">
    <subcellularLocation>
        <location evidence="1">Cytoplasm</location>
    </subcellularLocation>
</comment>
<sequence length="542" mass="62359">MLKIMIIDDEFYFREALKVSIPWKEYGFEICGEAKNGKDALERVADLNPDIMIVDINMPIIDGLEFIQSVKEKGIESKFIILTGHSEFNYAKQAVQLGVNNYILKPVNEEELKSSLFEIKEVISKERNVKFEFEGLKQQVRDSLPLLKDKFLNELIQGSLIPKENETLKKMEYLKININSDYYLVITIELDCDESTGWDNEEKQLWKFAVSNISSEIMGEKFIFDICYDIDDRICIIVGIDGAQNIGDFLTLLESRLELIRSAICKHLDFTVTMGVGSEKTELFDIPISYKESIIALKNKLTLGKNRIILYSLVAESGIKGTAFSGEYRNKLLMNIRTADEEEVNKLISQIFMRVRGENIHHQILFVVCIEMVAACMEAIVEMGLHIEDIITGNSFNIIEEIQSKKSIDEMENWIKDIFKHTLETIKRNKISKASRLIEEVKNYISSNYQSSELSIDEIARNLFVNYAHLCFIFKRDTGFTINEYLTEFRIKKAKELFDSGNTLILDVASKVGYADASYFGKCFKKYYGLAPSKFIENIRKT</sequence>
<dbReference type="EMBL" id="CP001348">
    <property type="protein sequence ID" value="ACL75357.1"/>
    <property type="molecule type" value="Genomic_DNA"/>
</dbReference>
<dbReference type="HOGENOM" id="CLU_000445_5_0_9"/>
<keyword evidence="6" id="KW-0805">Transcription regulation</keyword>
<gene>
    <name evidence="13" type="ordered locus">Ccel_0995</name>
</gene>
<name>B8I997_RUMCH</name>
<dbReference type="Gene3D" id="1.10.10.60">
    <property type="entry name" value="Homeodomain-like"/>
    <property type="match status" value="2"/>
</dbReference>
<evidence type="ECO:0000313" key="13">
    <source>
        <dbReference type="EMBL" id="ACL75357.1"/>
    </source>
</evidence>
<accession>B8I997</accession>
<dbReference type="Pfam" id="PF17853">
    <property type="entry name" value="GGDEF_2"/>
    <property type="match status" value="1"/>
</dbReference>
<evidence type="ECO:0000256" key="3">
    <source>
        <dbReference type="ARBA" id="ARBA00022490"/>
    </source>
</evidence>
<keyword evidence="14" id="KW-1185">Reference proteome</keyword>
<evidence type="ECO:0000256" key="4">
    <source>
        <dbReference type="ARBA" id="ARBA00022553"/>
    </source>
</evidence>
<dbReference type="PRINTS" id="PR00032">
    <property type="entry name" value="HTHARAC"/>
</dbReference>